<keyword evidence="3" id="KW-1185">Reference proteome</keyword>
<name>A0ABY9IG49_9ACTN</name>
<keyword evidence="2" id="KW-0614">Plasmid</keyword>
<feature type="region of interest" description="Disordered" evidence="1">
    <location>
        <begin position="1"/>
        <end position="22"/>
    </location>
</feature>
<evidence type="ECO:0000313" key="2">
    <source>
        <dbReference type="EMBL" id="WLQ45639.1"/>
    </source>
</evidence>
<feature type="compositionally biased region" description="Pro residues" evidence="1">
    <location>
        <begin position="1"/>
        <end position="13"/>
    </location>
</feature>
<reference evidence="2 3" key="1">
    <citation type="submission" date="2023-03" db="EMBL/GenBank/DDBJ databases">
        <title>Isolation and description of six Streptomyces strains from soil environments, able to metabolize different microbial glucans.</title>
        <authorList>
            <person name="Widen T."/>
            <person name="Larsbrink J."/>
        </authorList>
    </citation>
    <scope>NUCLEOTIDE SEQUENCE [LARGE SCALE GENOMIC DNA]</scope>
    <source>
        <strain evidence="2 3">Mut2</strain>
        <plasmid evidence="2 3">unnamed1</plasmid>
    </source>
</reference>
<gene>
    <name evidence="2" type="ORF">P8A22_38110</name>
</gene>
<accession>A0ABY9IG49</accession>
<evidence type="ECO:0000256" key="1">
    <source>
        <dbReference type="SAM" id="MobiDB-lite"/>
    </source>
</evidence>
<protein>
    <submittedName>
        <fullName evidence="2">Uncharacterized protein</fullName>
    </submittedName>
</protein>
<dbReference type="RefSeq" id="WP_306092785.1">
    <property type="nucleotide sequence ID" value="NZ_CP120993.1"/>
</dbReference>
<evidence type="ECO:0000313" key="3">
    <source>
        <dbReference type="Proteomes" id="UP001229952"/>
    </source>
</evidence>
<organism evidence="2 3">
    <name type="scientific">Streptomyces laculatispora</name>
    <dbReference type="NCBI Taxonomy" id="887464"/>
    <lineage>
        <taxon>Bacteria</taxon>
        <taxon>Bacillati</taxon>
        <taxon>Actinomycetota</taxon>
        <taxon>Actinomycetes</taxon>
        <taxon>Kitasatosporales</taxon>
        <taxon>Streptomycetaceae</taxon>
        <taxon>Streptomyces</taxon>
    </lineage>
</organism>
<sequence length="549" mass="59639">MPAPRTAQPSPPPRHLHYPAARGRHYSDGPLAVLAANGTGLLAHLADGRVRPCSVSDLPGLLEWTLRAPLGAAPIRPEGLPSGPLLVLTPTALNQLGLPTEAPDQAHRHPRSDHILLNQLRTIGWQTDDHGLGPWMRLHPTTGDPACESIHLAVTTWGALYEDAWQLPDGLPPAQLAAAIGQYADLVRTPTGEPSTCGHLLMSDLRPPEHRHAVTRALLARGVPSALTTRTDPAPCEAPPGHQLAGEDTLADTDIDWWRPPTRQEASRPHVVCFAVNLHHFADSNNMRVSDAPAQHVYHPAFDPKSPGSWLVDLSANGPSSLLPPAFASNGLAWHTTPALAYATLRGLKPQPVRAWLRLGKTSPYFDPWYKRVRLARLAVLESLGLNIDLDAPDLLAALRDLPRANRVQRALLNALDATAQDAFTILDQPPAQPDQARLTSWPTPDDPTWRPDLRAAVTANARANVHRKLSRTARDGHFPLAVAGGHILYATRTPDLTEITEAPSCDFRIGLSPGQIRPVAVRPMHWYQAQCTDNTNAARALKTSIASW</sequence>
<geneLocation type="plasmid" evidence="2 3">
    <name>unnamed1</name>
</geneLocation>
<dbReference type="Proteomes" id="UP001229952">
    <property type="component" value="Plasmid unnamed1"/>
</dbReference>
<proteinExistence type="predicted"/>
<dbReference type="EMBL" id="CP120993">
    <property type="protein sequence ID" value="WLQ45639.1"/>
    <property type="molecule type" value="Genomic_DNA"/>
</dbReference>